<proteinExistence type="predicted"/>
<evidence type="ECO:0000256" key="1">
    <source>
        <dbReference type="SAM" id="SignalP"/>
    </source>
</evidence>
<comment type="caution">
    <text evidence="2">The sequence shown here is derived from an EMBL/GenBank/DDBJ whole genome shotgun (WGS) entry which is preliminary data.</text>
</comment>
<protein>
    <recommendedName>
        <fullName evidence="4">WSC domain-containing protein</fullName>
    </recommendedName>
</protein>
<feature type="chain" id="PRO_5018096000" description="WSC domain-containing protein" evidence="1">
    <location>
        <begin position="31"/>
        <end position="131"/>
    </location>
</feature>
<dbReference type="VEuPathDB" id="FungiDB:BTJ68_11198"/>
<evidence type="ECO:0000313" key="2">
    <source>
        <dbReference type="EMBL" id="RMY88307.1"/>
    </source>
</evidence>
<organism evidence="2 3">
    <name type="scientific">Hortaea werneckii</name>
    <name type="common">Black yeast</name>
    <name type="synonym">Cladosporium werneckii</name>
    <dbReference type="NCBI Taxonomy" id="91943"/>
    <lineage>
        <taxon>Eukaryota</taxon>
        <taxon>Fungi</taxon>
        <taxon>Dikarya</taxon>
        <taxon>Ascomycota</taxon>
        <taxon>Pezizomycotina</taxon>
        <taxon>Dothideomycetes</taxon>
        <taxon>Dothideomycetidae</taxon>
        <taxon>Mycosphaerellales</taxon>
        <taxon>Teratosphaeriaceae</taxon>
        <taxon>Hortaea</taxon>
    </lineage>
</organism>
<accession>A0A3M7FI30</accession>
<gene>
    <name evidence="2" type="ORF">D0864_06670</name>
</gene>
<keyword evidence="1" id="KW-0732">Signal</keyword>
<dbReference type="Proteomes" id="UP000269539">
    <property type="component" value="Unassembled WGS sequence"/>
</dbReference>
<evidence type="ECO:0008006" key="4">
    <source>
        <dbReference type="Google" id="ProtNLM"/>
    </source>
</evidence>
<reference evidence="2 3" key="1">
    <citation type="journal article" date="2018" name="BMC Genomics">
        <title>Genomic evidence for intraspecific hybridization in a clonal and extremely halotolerant yeast.</title>
        <authorList>
            <person name="Gostincar C."/>
            <person name="Stajich J.E."/>
            <person name="Zupancic J."/>
            <person name="Zalar P."/>
            <person name="Gunde-Cimerman N."/>
        </authorList>
    </citation>
    <scope>NUCLEOTIDE SEQUENCE [LARGE SCALE GENOMIC DNA]</scope>
    <source>
        <strain evidence="2 3">EXF-10513</strain>
    </source>
</reference>
<feature type="signal peptide" evidence="1">
    <location>
        <begin position="1"/>
        <end position="30"/>
    </location>
</feature>
<dbReference type="AlphaFoldDB" id="A0A3M7FI30"/>
<dbReference type="EMBL" id="QWIO01000680">
    <property type="protein sequence ID" value="RMY88307.1"/>
    <property type="molecule type" value="Genomic_DNA"/>
</dbReference>
<name>A0A3M7FI30_HORWE</name>
<evidence type="ECO:0000313" key="3">
    <source>
        <dbReference type="Proteomes" id="UP000269539"/>
    </source>
</evidence>
<sequence>MAAVLRSSDMNFFFGFWTALLYSCLGLTAAQQLTDAYIPMSYPGLGGDCLEALNTSVACPAYLSPLSVNGAILNSNQTENLCVPSCRSSLSNAREKIAAACTGQGDNITFNDIAYPGLFVSYPFCLLGHPY</sequence>
<dbReference type="PROSITE" id="PS51257">
    <property type="entry name" value="PROKAR_LIPOPROTEIN"/>
    <property type="match status" value="1"/>
</dbReference>